<name>A0ACC2D9W2_DIPCM</name>
<gene>
    <name evidence="1" type="ORF">O6H91_07G131700</name>
</gene>
<evidence type="ECO:0000313" key="1">
    <source>
        <dbReference type="EMBL" id="KAJ7551052.1"/>
    </source>
</evidence>
<accession>A0ACC2D9W2</accession>
<keyword evidence="2" id="KW-1185">Reference proteome</keyword>
<reference evidence="2" key="1">
    <citation type="journal article" date="2024" name="Proc. Natl. Acad. Sci. U.S.A.">
        <title>Extraordinary preservation of gene collinearity over three hundred million years revealed in homosporous lycophytes.</title>
        <authorList>
            <person name="Li C."/>
            <person name="Wickell D."/>
            <person name="Kuo L.Y."/>
            <person name="Chen X."/>
            <person name="Nie B."/>
            <person name="Liao X."/>
            <person name="Peng D."/>
            <person name="Ji J."/>
            <person name="Jenkins J."/>
            <person name="Williams M."/>
            <person name="Shu S."/>
            <person name="Plott C."/>
            <person name="Barry K."/>
            <person name="Rajasekar S."/>
            <person name="Grimwood J."/>
            <person name="Han X."/>
            <person name="Sun S."/>
            <person name="Hou Z."/>
            <person name="He W."/>
            <person name="Dai G."/>
            <person name="Sun C."/>
            <person name="Schmutz J."/>
            <person name="Leebens-Mack J.H."/>
            <person name="Li F.W."/>
            <person name="Wang L."/>
        </authorList>
    </citation>
    <scope>NUCLEOTIDE SEQUENCE [LARGE SCALE GENOMIC DNA]</scope>
    <source>
        <strain evidence="2">cv. PW_Plant_1</strain>
    </source>
</reference>
<dbReference type="Proteomes" id="UP001162992">
    <property type="component" value="Chromosome 7"/>
</dbReference>
<dbReference type="EMBL" id="CM055098">
    <property type="protein sequence ID" value="KAJ7551052.1"/>
    <property type="molecule type" value="Genomic_DNA"/>
</dbReference>
<evidence type="ECO:0000313" key="2">
    <source>
        <dbReference type="Proteomes" id="UP001162992"/>
    </source>
</evidence>
<proteinExistence type="predicted"/>
<organism evidence="1 2">
    <name type="scientific">Diphasiastrum complanatum</name>
    <name type="common">Issler's clubmoss</name>
    <name type="synonym">Lycopodium complanatum</name>
    <dbReference type="NCBI Taxonomy" id="34168"/>
    <lineage>
        <taxon>Eukaryota</taxon>
        <taxon>Viridiplantae</taxon>
        <taxon>Streptophyta</taxon>
        <taxon>Embryophyta</taxon>
        <taxon>Tracheophyta</taxon>
        <taxon>Lycopodiopsida</taxon>
        <taxon>Lycopodiales</taxon>
        <taxon>Lycopodiaceae</taxon>
        <taxon>Lycopodioideae</taxon>
        <taxon>Diphasiastrum</taxon>
    </lineage>
</organism>
<comment type="caution">
    <text evidence="1">The sequence shown here is derived from an EMBL/GenBank/DDBJ whole genome shotgun (WGS) entry which is preliminary data.</text>
</comment>
<sequence>MEPARTSDWRMRLLFFFVVLLMGELTPAAYSNLTSDFYNVSCPTMEAIIEEVAKAKFKAVGSIVTATTLRLYFHDCIIRGCDASVLISSTPDNKAERDAEENLSLGGDALDMVFKAKAAVEMQCPGVVSCADILAVATRDLVAMVGGPRWNVTKGRRDGRISLAADAERGLPGADFHVDQLTKTFTDHNLSRTDMIALSGAHSLGFTHCDQIYGRLYNFSGKPGLTDPSINTTFAKTLKQQCPQNASSSDPSIVIALDPSTPFLFDNAYYQNLREGRGCLTSDQTLFNDKRTRNSVITFSQNQTAFFRAFVAAIGKMGNIGVLTGTQGEIRKDCATINSN</sequence>
<protein>
    <submittedName>
        <fullName evidence="1">Uncharacterized protein</fullName>
    </submittedName>
</protein>